<dbReference type="EMBL" id="JAQQWM010000003">
    <property type="protein sequence ID" value="KAK8073166.1"/>
    <property type="molecule type" value="Genomic_DNA"/>
</dbReference>
<reference evidence="3 4" key="1">
    <citation type="submission" date="2023-01" db="EMBL/GenBank/DDBJ databases">
        <title>Analysis of 21 Apiospora genomes using comparative genomics revels a genus with tremendous synthesis potential of carbohydrate active enzymes and secondary metabolites.</title>
        <authorList>
            <person name="Sorensen T."/>
        </authorList>
    </citation>
    <scope>NUCLEOTIDE SEQUENCE [LARGE SCALE GENOMIC DNA]</scope>
    <source>
        <strain evidence="3 4">CBS 83171</strain>
    </source>
</reference>
<evidence type="ECO:0000256" key="1">
    <source>
        <dbReference type="SAM" id="Coils"/>
    </source>
</evidence>
<keyword evidence="1" id="KW-0175">Coiled coil</keyword>
<feature type="region of interest" description="Disordered" evidence="2">
    <location>
        <begin position="205"/>
        <end position="296"/>
    </location>
</feature>
<feature type="coiled-coil region" evidence="1">
    <location>
        <begin position="315"/>
        <end position="377"/>
    </location>
</feature>
<proteinExistence type="predicted"/>
<organism evidence="3 4">
    <name type="scientific">Apiospora saccharicola</name>
    <dbReference type="NCBI Taxonomy" id="335842"/>
    <lineage>
        <taxon>Eukaryota</taxon>
        <taxon>Fungi</taxon>
        <taxon>Dikarya</taxon>
        <taxon>Ascomycota</taxon>
        <taxon>Pezizomycotina</taxon>
        <taxon>Sordariomycetes</taxon>
        <taxon>Xylariomycetidae</taxon>
        <taxon>Amphisphaeriales</taxon>
        <taxon>Apiosporaceae</taxon>
        <taxon>Apiospora</taxon>
    </lineage>
</organism>
<evidence type="ECO:0000313" key="3">
    <source>
        <dbReference type="EMBL" id="KAK8073166.1"/>
    </source>
</evidence>
<evidence type="ECO:0000256" key="2">
    <source>
        <dbReference type="SAM" id="MobiDB-lite"/>
    </source>
</evidence>
<name>A0ABR1VPI6_9PEZI</name>
<keyword evidence="4" id="KW-1185">Reference proteome</keyword>
<accession>A0ABR1VPI6</accession>
<sequence length="431" mass="47235">MSSNPSPHPSSLKISRVALQWSETNHDSSCSFLTTPDPSDARIVFESQTSPVETNTDLKDGPTGVFLQLSIPLKLKGIFVHAPVHVHIHPSQIQSPAYHDDIDVPETIRAKMPGRLARFSMTLSEPVRLIIPSNTPSPLRARSRASGQVLDALRSLGRATQLSIYLTNEEASRSHLQHLCSLLAAGRGVPLPPYTETFRLFGGSGGCQWAEESPPPPSTLHPSAEEDHDSLPPPRYDELGPGPPMPPISTKSESQGTKRQRHRRSTSSTCSETSAFADAGLQVKKPDLRASPPRLEPATESSAVLQRLTLLELLVQAQARQIEALLADNRQQKDRLRECEADIGQVREAAERAHGRVEELELEMAGQRDDLERLEGEVAYCREWQEEDTIAEVVAGAVSDRIADAVTEAVTERIATRGFVARNISFSLGDE</sequence>
<gene>
    <name evidence="3" type="ORF">PG996_006514</name>
</gene>
<comment type="caution">
    <text evidence="3">The sequence shown here is derived from an EMBL/GenBank/DDBJ whole genome shotgun (WGS) entry which is preliminary data.</text>
</comment>
<protein>
    <submittedName>
        <fullName evidence="3">Uncharacterized protein</fullName>
    </submittedName>
</protein>
<dbReference type="Proteomes" id="UP001446871">
    <property type="component" value="Unassembled WGS sequence"/>
</dbReference>
<evidence type="ECO:0000313" key="4">
    <source>
        <dbReference type="Proteomes" id="UP001446871"/>
    </source>
</evidence>